<reference evidence="10 11" key="2">
    <citation type="submission" date="2018-03" db="EMBL/GenBank/DDBJ databases">
        <authorList>
            <person name="Keele B.F."/>
        </authorList>
    </citation>
    <scope>NUCLEOTIDE SEQUENCE [LARGE SCALE GENOMIC DNA]</scope>
    <source>
        <strain evidence="10 11">D13</strain>
    </source>
</reference>
<keyword evidence="11" id="KW-1185">Reference proteome</keyword>
<evidence type="ECO:0000256" key="7">
    <source>
        <dbReference type="ARBA" id="ARBA00023145"/>
    </source>
</evidence>
<dbReference type="GO" id="GO:0006508">
    <property type="term" value="P:proteolysis"/>
    <property type="evidence" value="ECO:0007669"/>
    <property type="project" value="UniProtKB-KW"/>
</dbReference>
<evidence type="ECO:0000256" key="3">
    <source>
        <dbReference type="ARBA" id="ARBA00022525"/>
    </source>
</evidence>
<dbReference type="InterPro" id="IPR000601">
    <property type="entry name" value="PKD_dom"/>
</dbReference>
<dbReference type="Gene3D" id="2.60.120.380">
    <property type="match status" value="1"/>
</dbReference>
<name>A0A2P1PRV1_9GAMM</name>
<dbReference type="InterPro" id="IPR013783">
    <property type="entry name" value="Ig-like_fold"/>
</dbReference>
<dbReference type="SUPFAM" id="SSF49299">
    <property type="entry name" value="PKD domain"/>
    <property type="match status" value="2"/>
</dbReference>
<dbReference type="FunFam" id="2.60.120.380:FF:000013">
    <property type="entry name" value="Alkaline serine protease"/>
    <property type="match status" value="1"/>
</dbReference>
<dbReference type="InterPro" id="IPR035986">
    <property type="entry name" value="PKD_dom_sf"/>
</dbReference>
<feature type="domain" description="PKD" evidence="9">
    <location>
        <begin position="662"/>
        <end position="724"/>
    </location>
</feature>
<keyword evidence="4" id="KW-0645">Protease</keyword>
<dbReference type="SMART" id="SM00089">
    <property type="entry name" value="PKD"/>
    <property type="match status" value="2"/>
</dbReference>
<organism evidence="10 11">
    <name type="scientific">Ahniella affigens</name>
    <dbReference type="NCBI Taxonomy" id="2021234"/>
    <lineage>
        <taxon>Bacteria</taxon>
        <taxon>Pseudomonadati</taxon>
        <taxon>Pseudomonadota</taxon>
        <taxon>Gammaproteobacteria</taxon>
        <taxon>Lysobacterales</taxon>
        <taxon>Rhodanobacteraceae</taxon>
        <taxon>Ahniella</taxon>
    </lineage>
</organism>
<evidence type="ECO:0000256" key="6">
    <source>
        <dbReference type="ARBA" id="ARBA00022825"/>
    </source>
</evidence>
<evidence type="ECO:0000256" key="8">
    <source>
        <dbReference type="SAM" id="MobiDB-lite"/>
    </source>
</evidence>
<dbReference type="PROSITE" id="PS50093">
    <property type="entry name" value="PKD"/>
    <property type="match status" value="2"/>
</dbReference>
<gene>
    <name evidence="10" type="ORF">C7S18_10360</name>
</gene>
<dbReference type="Gene3D" id="2.60.40.10">
    <property type="entry name" value="Immunoglobulins"/>
    <property type="match status" value="4"/>
</dbReference>
<dbReference type="KEGG" id="xba:C7S18_10360"/>
<keyword evidence="6" id="KW-0720">Serine protease</keyword>
<keyword evidence="7" id="KW-0865">Zymogen</keyword>
<dbReference type="InterPro" id="IPR007280">
    <property type="entry name" value="Peptidase_C_arc/bac"/>
</dbReference>
<protein>
    <recommendedName>
        <fullName evidence="9">PKD domain-containing protein</fullName>
    </recommendedName>
</protein>
<evidence type="ECO:0000256" key="5">
    <source>
        <dbReference type="ARBA" id="ARBA00022801"/>
    </source>
</evidence>
<dbReference type="GO" id="GO:0031410">
    <property type="term" value="C:cytoplasmic vesicle"/>
    <property type="evidence" value="ECO:0007669"/>
    <property type="project" value="TreeGrafter"/>
</dbReference>
<evidence type="ECO:0000256" key="2">
    <source>
        <dbReference type="ARBA" id="ARBA00004613"/>
    </source>
</evidence>
<comment type="cofactor">
    <cofactor evidence="1">
        <name>Ca(2+)</name>
        <dbReference type="ChEBI" id="CHEBI:29108"/>
    </cofactor>
</comment>
<dbReference type="Pfam" id="PF18911">
    <property type="entry name" value="PKD_4"/>
    <property type="match status" value="2"/>
</dbReference>
<evidence type="ECO:0000256" key="4">
    <source>
        <dbReference type="ARBA" id="ARBA00022670"/>
    </source>
</evidence>
<dbReference type="GO" id="GO:0016020">
    <property type="term" value="C:membrane"/>
    <property type="evidence" value="ECO:0007669"/>
    <property type="project" value="TreeGrafter"/>
</dbReference>
<feature type="compositionally biased region" description="Basic residues" evidence="8">
    <location>
        <begin position="33"/>
        <end position="42"/>
    </location>
</feature>
<reference evidence="10 11" key="1">
    <citation type="submission" date="2018-03" db="EMBL/GenBank/DDBJ databases">
        <title>Ahniella affigens gen. nov., sp. nov., a gammaproteobacterium isolated from sandy soil near a stream.</title>
        <authorList>
            <person name="Ko Y."/>
            <person name="Kim J.-H."/>
        </authorList>
    </citation>
    <scope>NUCLEOTIDE SEQUENCE [LARGE SCALE GENOMIC DNA]</scope>
    <source>
        <strain evidence="10 11">D13</strain>
    </source>
</reference>
<dbReference type="InterPro" id="IPR029865">
    <property type="entry name" value="KIAA0319-like"/>
</dbReference>
<dbReference type="PANTHER" id="PTHR46182:SF2">
    <property type="entry name" value="FI19480P1"/>
    <property type="match status" value="1"/>
</dbReference>
<evidence type="ECO:0000259" key="9">
    <source>
        <dbReference type="PROSITE" id="PS50093"/>
    </source>
</evidence>
<dbReference type="PANTHER" id="PTHR46182">
    <property type="entry name" value="FI19480P1"/>
    <property type="match status" value="1"/>
</dbReference>
<accession>A0A2P1PRV1</accession>
<dbReference type="Pfam" id="PF04151">
    <property type="entry name" value="PPC"/>
    <property type="match status" value="1"/>
</dbReference>
<keyword evidence="5" id="KW-0378">Hydrolase</keyword>
<dbReference type="GO" id="GO:0008236">
    <property type="term" value="F:serine-type peptidase activity"/>
    <property type="evidence" value="ECO:0007669"/>
    <property type="project" value="UniProtKB-KW"/>
</dbReference>
<evidence type="ECO:0000256" key="1">
    <source>
        <dbReference type="ARBA" id="ARBA00001913"/>
    </source>
</evidence>
<comment type="subcellular location">
    <subcellularLocation>
        <location evidence="2">Secreted</location>
    </subcellularLocation>
</comment>
<evidence type="ECO:0000313" key="10">
    <source>
        <dbReference type="EMBL" id="AVP97573.1"/>
    </source>
</evidence>
<proteinExistence type="predicted"/>
<dbReference type="CDD" id="cd00146">
    <property type="entry name" value="PKD"/>
    <property type="match status" value="2"/>
</dbReference>
<sequence length="915" mass="96433">MPGRQRGAAARTLSPAKQRNTERLNKSTPGFQTRHRTKTRSHTVIRNRSIPILCFSLLAAFAGNAMSSPFGPAAPFSPSLRQFSAYSTRVGIDFNQAGTGIGVWNDRNPVTIASDRIFGQRLQSDGTPLGGTFVVNASDGDLVEDASVGIDAQGNSIAVWTRTLATGRGSVRARRFNAAGQPLTGEIVVHSHVNSAHYDPAIAVWPDGRFVVVWSSGVQDGFGDVFMRQFNTDGTPQGPEVMVNTNTAYDQVNPAISLAADGSLAIVWEAKGIRVGTDIAYRVFDSAGHAVSDDVLVNSELYYGDQRNPTIARNASGLTAIAWDCYGCDANDWGIRARLFNAIGAPVTPEFVVNQHISDNQVTAAAAVDADGKVLLVWSSEHAAESRTTIDGRYFDAAGTPLTDEFMVLQEPPLPASTPMQVNPVARVDAQGLHRVAWAAYGAQASQTAMYSARAYSVDAGADQIVSAHGPMVELSGSTNAGAPVTAWHWSQSSGPPVALQNTDQPIASFVTPFETTTLTFRLSVHYADGTASVDRTTVHIDVDAPQADAGLDQVTAEGEWGQLVGSGTAHNGGSIASFHWLQTSGPAIVLTDPNAAQTGFSAPQVSANSVVTLRLVVTDDSGQTATDDVSVQVLNVNQAPVADFSFSANDLTASFVDASVDPDGTITSRSWNFGDSTASTVANPAHTYTAPGTYVVTLTVTDNDGEARQISRNVTVTAPPPNVAPVANFTFTTNNATASFFDASSDADGTIASRRWEFGDGSSSTATNPTRTFAVAGTYAVTLTVTDNRGASAQTVRSVTVTANPPPDSQLQKGVPKGNISGAKSSERYYTMVVPSGAYGLSFQMSGGTGDADLYVRFGSAPTTSAYECRPYLSGNNETCTISTVRAGTYHVMIRGYSSYTGVQLIGRYSTPTP</sequence>
<dbReference type="AlphaFoldDB" id="A0A2P1PRV1"/>
<evidence type="ECO:0000313" key="11">
    <source>
        <dbReference type="Proteomes" id="UP000241074"/>
    </source>
</evidence>
<feature type="domain" description="PKD" evidence="9">
    <location>
        <begin position="722"/>
        <end position="804"/>
    </location>
</feature>
<dbReference type="Pfam" id="PF22352">
    <property type="entry name" value="K319L-like_PKD"/>
    <property type="match status" value="2"/>
</dbReference>
<feature type="region of interest" description="Disordered" evidence="8">
    <location>
        <begin position="1"/>
        <end position="42"/>
    </location>
</feature>
<dbReference type="InterPro" id="IPR022409">
    <property type="entry name" value="PKD/Chitinase_dom"/>
</dbReference>
<dbReference type="Proteomes" id="UP000241074">
    <property type="component" value="Chromosome"/>
</dbReference>
<keyword evidence="3" id="KW-0964">Secreted</keyword>
<dbReference type="EMBL" id="CP027860">
    <property type="protein sequence ID" value="AVP97573.1"/>
    <property type="molecule type" value="Genomic_DNA"/>
</dbReference>
<dbReference type="GO" id="GO:0005576">
    <property type="term" value="C:extracellular region"/>
    <property type="evidence" value="ECO:0007669"/>
    <property type="project" value="UniProtKB-SubCell"/>
</dbReference>